<evidence type="ECO:0000256" key="1">
    <source>
        <dbReference type="ARBA" id="ARBA00004926"/>
    </source>
</evidence>
<accession>A0A6G7VEZ4</accession>
<dbReference type="Gene3D" id="1.10.1390.10">
    <property type="match status" value="1"/>
</dbReference>
<keyword evidence="3 7" id="KW-0312">Gluconeogenesis</keyword>
<proteinExistence type="inferred from homology"/>
<comment type="catalytic activity">
    <reaction evidence="6 7 8">
        <text>alpha-D-glucose 6-phosphate = beta-D-fructose 6-phosphate</text>
        <dbReference type="Rhea" id="RHEA:11816"/>
        <dbReference type="ChEBI" id="CHEBI:57634"/>
        <dbReference type="ChEBI" id="CHEBI:58225"/>
        <dbReference type="EC" id="5.3.1.9"/>
    </reaction>
</comment>
<dbReference type="NCBIfam" id="NF001211">
    <property type="entry name" value="PRK00179.1"/>
    <property type="match status" value="1"/>
</dbReference>
<organism evidence="9 10">
    <name type="scientific">Caldichromatium japonicum</name>
    <dbReference type="NCBI Taxonomy" id="2699430"/>
    <lineage>
        <taxon>Bacteria</taxon>
        <taxon>Pseudomonadati</taxon>
        <taxon>Pseudomonadota</taxon>
        <taxon>Gammaproteobacteria</taxon>
        <taxon>Chromatiales</taxon>
        <taxon>Chromatiaceae</taxon>
        <taxon>Caldichromatium</taxon>
    </lineage>
</organism>
<evidence type="ECO:0000256" key="4">
    <source>
        <dbReference type="ARBA" id="ARBA00023152"/>
    </source>
</evidence>
<dbReference type="GO" id="GO:0048029">
    <property type="term" value="F:monosaccharide binding"/>
    <property type="evidence" value="ECO:0007669"/>
    <property type="project" value="TreeGrafter"/>
</dbReference>
<dbReference type="GO" id="GO:0006096">
    <property type="term" value="P:glycolytic process"/>
    <property type="evidence" value="ECO:0007669"/>
    <property type="project" value="UniProtKB-UniRule"/>
</dbReference>
<evidence type="ECO:0000313" key="10">
    <source>
        <dbReference type="Proteomes" id="UP000502699"/>
    </source>
</evidence>
<keyword evidence="5 7" id="KW-0413">Isomerase</keyword>
<gene>
    <name evidence="7" type="primary">pgi</name>
    <name evidence="9" type="ORF">GWK36_12420</name>
</gene>
<dbReference type="PROSITE" id="PS51463">
    <property type="entry name" value="P_GLUCOSE_ISOMERASE_3"/>
    <property type="match status" value="1"/>
</dbReference>
<dbReference type="Proteomes" id="UP000502699">
    <property type="component" value="Chromosome"/>
</dbReference>
<dbReference type="GO" id="GO:0051156">
    <property type="term" value="P:glucose 6-phosphate metabolic process"/>
    <property type="evidence" value="ECO:0007669"/>
    <property type="project" value="TreeGrafter"/>
</dbReference>
<dbReference type="PROSITE" id="PS00174">
    <property type="entry name" value="P_GLUCOSE_ISOMERASE_2"/>
    <property type="match status" value="1"/>
</dbReference>
<evidence type="ECO:0000256" key="8">
    <source>
        <dbReference type="RuleBase" id="RU000612"/>
    </source>
</evidence>
<dbReference type="GO" id="GO:0005829">
    <property type="term" value="C:cytosol"/>
    <property type="evidence" value="ECO:0007669"/>
    <property type="project" value="TreeGrafter"/>
</dbReference>
<comment type="pathway">
    <text evidence="7">Carbohydrate biosynthesis; gluconeogenesis.</text>
</comment>
<comment type="pathway">
    <text evidence="1 7 8">Carbohydrate degradation; glycolysis; D-glyceraldehyde 3-phosphate and glycerone phosphate from D-glucose: step 2/4.</text>
</comment>
<dbReference type="CDD" id="cd05016">
    <property type="entry name" value="SIS_PGI_2"/>
    <property type="match status" value="1"/>
</dbReference>
<dbReference type="InterPro" id="IPR018189">
    <property type="entry name" value="Phosphoglucose_isomerase_CS"/>
</dbReference>
<dbReference type="GO" id="GO:0004347">
    <property type="term" value="F:glucose-6-phosphate isomerase activity"/>
    <property type="evidence" value="ECO:0007669"/>
    <property type="project" value="UniProtKB-UniRule"/>
</dbReference>
<sequence>MPLVNELPQWQALQQHWETLRLQHLRALFAADPRRAERMSIQAAGLYLDYSKNLITPDTLDLLLALAEAVDLRGWIERMFQGEPINNTEGRAVLHIALRNRSNHPILVEGCDVMPKVNRVLGQMESFVNRVRSGDWRGYTGERITDVVNIGIGGSNLGPKMVCTALTPYQSEALRVHFVSNIDAAHLVETLRHLDPARTLFIVASKTFTTQETLTNAHSARDWLVAALGDPKAVARHFVAVSTNAERVAAFGIDTANMFVFWDWVGGRYSLWSAIGLPIALSVGFERFSELLAGAHAMDEHFRTAPLAENMPVLMGLIGIWYINFAGARTQTVLPYDQSLRYLPAYLQQGDMESNGKGVTRDGTPVAYSTGPVVWGEPGTDGQHAFYQLIHQGTQLIPADFIGAIHSHYALGDHHPKLMANLFAQTEALMRGRTYDEALAELLASGMDEAHARFLAPHRTFPGNRPTNTLLMERLTPHTLGALIALYEHRIFTQGVIWGINSFDQWGVELGKQLAGVILDEIRQGKTTADHDPSTRLLVERFIQQRR</sequence>
<keyword evidence="7" id="KW-0963">Cytoplasm</keyword>
<dbReference type="Pfam" id="PF00342">
    <property type="entry name" value="PGI"/>
    <property type="match status" value="1"/>
</dbReference>
<dbReference type="EC" id="5.3.1.9" evidence="7"/>
<evidence type="ECO:0000256" key="3">
    <source>
        <dbReference type="ARBA" id="ARBA00022432"/>
    </source>
</evidence>
<dbReference type="InterPro" id="IPR023096">
    <property type="entry name" value="G6P_Isomerase_C"/>
</dbReference>
<dbReference type="PROSITE" id="PS00765">
    <property type="entry name" value="P_GLUCOSE_ISOMERASE_1"/>
    <property type="match status" value="1"/>
</dbReference>
<evidence type="ECO:0000313" key="9">
    <source>
        <dbReference type="EMBL" id="QIK38653.1"/>
    </source>
</evidence>
<dbReference type="KEGG" id="cjap:GWK36_12420"/>
<dbReference type="UniPathway" id="UPA00138"/>
<dbReference type="GO" id="GO:0006094">
    <property type="term" value="P:gluconeogenesis"/>
    <property type="evidence" value="ECO:0007669"/>
    <property type="project" value="UniProtKB-UniRule"/>
</dbReference>
<dbReference type="CDD" id="cd05015">
    <property type="entry name" value="SIS_PGI_1"/>
    <property type="match status" value="1"/>
</dbReference>
<keyword evidence="10" id="KW-1185">Reference proteome</keyword>
<dbReference type="PANTHER" id="PTHR11469:SF1">
    <property type="entry name" value="GLUCOSE-6-PHOSPHATE ISOMERASE"/>
    <property type="match status" value="1"/>
</dbReference>
<dbReference type="AlphaFoldDB" id="A0A6G7VEZ4"/>
<dbReference type="UniPathway" id="UPA00109">
    <property type="reaction ID" value="UER00181"/>
</dbReference>
<comment type="function">
    <text evidence="7">Catalyzes the reversible isomerization of glucose-6-phosphate to fructose-6-phosphate.</text>
</comment>
<evidence type="ECO:0000256" key="5">
    <source>
        <dbReference type="ARBA" id="ARBA00023235"/>
    </source>
</evidence>
<dbReference type="GO" id="GO:0097367">
    <property type="term" value="F:carbohydrate derivative binding"/>
    <property type="evidence" value="ECO:0007669"/>
    <property type="project" value="InterPro"/>
</dbReference>
<dbReference type="InterPro" id="IPR035476">
    <property type="entry name" value="SIS_PGI_1"/>
</dbReference>
<dbReference type="SUPFAM" id="SSF53697">
    <property type="entry name" value="SIS domain"/>
    <property type="match status" value="1"/>
</dbReference>
<name>A0A6G7VEZ4_9GAMM</name>
<dbReference type="Gene3D" id="3.40.50.10490">
    <property type="entry name" value="Glucose-6-phosphate isomerase like protein, domain 1"/>
    <property type="match status" value="2"/>
</dbReference>
<evidence type="ECO:0000256" key="6">
    <source>
        <dbReference type="ARBA" id="ARBA00029321"/>
    </source>
</evidence>
<dbReference type="FunFam" id="3.40.50.10490:FF:000004">
    <property type="entry name" value="Glucose-6-phosphate isomerase"/>
    <property type="match status" value="1"/>
</dbReference>
<protein>
    <recommendedName>
        <fullName evidence="7">Glucose-6-phosphate isomerase</fullName>
        <shortName evidence="7">GPI</shortName>
        <ecNumber evidence="7">5.3.1.9</ecNumber>
    </recommendedName>
    <alternativeName>
        <fullName evidence="7">Phosphoglucose isomerase</fullName>
        <shortName evidence="7">PGI</shortName>
    </alternativeName>
    <alternativeName>
        <fullName evidence="7">Phosphohexose isomerase</fullName>
        <shortName evidence="7">PHI</shortName>
    </alternativeName>
</protein>
<feature type="active site" description="Proton donor" evidence="7">
    <location>
        <position position="353"/>
    </location>
</feature>
<dbReference type="PRINTS" id="PR00662">
    <property type="entry name" value="G6PISOMERASE"/>
</dbReference>
<evidence type="ECO:0000256" key="7">
    <source>
        <dbReference type="HAMAP-Rule" id="MF_00473"/>
    </source>
</evidence>
<dbReference type="InterPro" id="IPR046348">
    <property type="entry name" value="SIS_dom_sf"/>
</dbReference>
<dbReference type="RefSeq" id="WP_166271530.1">
    <property type="nucleotide sequence ID" value="NZ_CP048029.1"/>
</dbReference>
<reference evidence="10" key="1">
    <citation type="submission" date="2020-01" db="EMBL/GenBank/DDBJ databases">
        <title>Caldichromatium gen. nov., sp. nov., a thermophilic purple sulfur bacterium member of the family Chromatiaceae isolated from Nakabusa hot spring, Japan.</title>
        <authorList>
            <person name="Saini M.K."/>
            <person name="Hanada S."/>
            <person name="Tank M."/>
        </authorList>
    </citation>
    <scope>NUCLEOTIDE SEQUENCE [LARGE SCALE GENOMIC DNA]</scope>
    <source>
        <strain evidence="10">No.7</strain>
    </source>
</reference>
<dbReference type="InterPro" id="IPR001672">
    <property type="entry name" value="G6P_Isomerase"/>
</dbReference>
<dbReference type="EMBL" id="CP048029">
    <property type="protein sequence ID" value="QIK38653.1"/>
    <property type="molecule type" value="Genomic_DNA"/>
</dbReference>
<keyword evidence="4 7" id="KW-0324">Glycolysis</keyword>
<feature type="active site" evidence="7">
    <location>
        <position position="512"/>
    </location>
</feature>
<comment type="subcellular location">
    <subcellularLocation>
        <location evidence="7">Cytoplasm</location>
    </subcellularLocation>
</comment>
<dbReference type="PANTHER" id="PTHR11469">
    <property type="entry name" value="GLUCOSE-6-PHOSPHATE ISOMERASE"/>
    <property type="match status" value="1"/>
</dbReference>
<feature type="active site" evidence="7">
    <location>
        <position position="384"/>
    </location>
</feature>
<dbReference type="HAMAP" id="MF_00473">
    <property type="entry name" value="G6P_isomerase"/>
    <property type="match status" value="1"/>
</dbReference>
<evidence type="ECO:0000256" key="2">
    <source>
        <dbReference type="ARBA" id="ARBA00006604"/>
    </source>
</evidence>
<dbReference type="InterPro" id="IPR035482">
    <property type="entry name" value="SIS_PGI_2"/>
</dbReference>
<comment type="similarity">
    <text evidence="2 7 8">Belongs to the GPI family.</text>
</comment>